<organism evidence="1 2">
    <name type="scientific">Nibrella saemangeumensis</name>
    <dbReference type="NCBI Taxonomy" id="1084526"/>
    <lineage>
        <taxon>Bacteria</taxon>
        <taxon>Pseudomonadati</taxon>
        <taxon>Bacteroidota</taxon>
        <taxon>Cytophagia</taxon>
        <taxon>Cytophagales</taxon>
        <taxon>Spirosomataceae</taxon>
        <taxon>Nibrella</taxon>
    </lineage>
</organism>
<reference evidence="2" key="1">
    <citation type="journal article" date="2019" name="Int. J. Syst. Evol. Microbiol.">
        <title>The Global Catalogue of Microorganisms (GCM) 10K type strain sequencing project: providing services to taxonomists for standard genome sequencing and annotation.</title>
        <authorList>
            <consortium name="The Broad Institute Genomics Platform"/>
            <consortium name="The Broad Institute Genome Sequencing Center for Infectious Disease"/>
            <person name="Wu L."/>
            <person name="Ma J."/>
        </authorList>
    </citation>
    <scope>NUCLEOTIDE SEQUENCE [LARGE SCALE GENOMIC DNA]</scope>
    <source>
        <strain evidence="2">JCM 17927</strain>
    </source>
</reference>
<dbReference type="EMBL" id="BAABHD010000076">
    <property type="protein sequence ID" value="GAA4464128.1"/>
    <property type="molecule type" value="Genomic_DNA"/>
</dbReference>
<name>A0ABP8NAM8_9BACT</name>
<sequence length="91" mass="10461">MNFYNSNVNINMTIEQPEATIKSPEKGRARNLSTFGCDIQHRPYQGPIRCKSGWLRMVKNNGERGVFLVPPSRLEQFRAKYPNSHQIGIEP</sequence>
<accession>A0ABP8NAM8</accession>
<dbReference type="Proteomes" id="UP001501175">
    <property type="component" value="Unassembled WGS sequence"/>
</dbReference>
<evidence type="ECO:0000313" key="1">
    <source>
        <dbReference type="EMBL" id="GAA4464128.1"/>
    </source>
</evidence>
<protein>
    <submittedName>
        <fullName evidence="1">Uncharacterized protein</fullName>
    </submittedName>
</protein>
<keyword evidence="2" id="KW-1185">Reference proteome</keyword>
<evidence type="ECO:0000313" key="2">
    <source>
        <dbReference type="Proteomes" id="UP001501175"/>
    </source>
</evidence>
<gene>
    <name evidence="1" type="ORF">GCM10023189_42970</name>
</gene>
<comment type="caution">
    <text evidence="1">The sequence shown here is derived from an EMBL/GenBank/DDBJ whole genome shotgun (WGS) entry which is preliminary data.</text>
</comment>
<proteinExistence type="predicted"/>